<organism evidence="1 2">
    <name type="scientific">Agrobacterium genomosp. 13 str. CFBP 6927</name>
    <dbReference type="NCBI Taxonomy" id="1183428"/>
    <lineage>
        <taxon>Bacteria</taxon>
        <taxon>Pseudomonadati</taxon>
        <taxon>Pseudomonadota</taxon>
        <taxon>Alphaproteobacteria</taxon>
        <taxon>Hyphomicrobiales</taxon>
        <taxon>Rhizobiaceae</taxon>
        <taxon>Rhizobium/Agrobacterium group</taxon>
        <taxon>Agrobacterium</taxon>
        <taxon>Agrobacterium tumefaciens complex</taxon>
    </lineage>
</organism>
<name>A0ABM9VDH2_9HYPH</name>
<evidence type="ECO:0000313" key="1">
    <source>
        <dbReference type="EMBL" id="CUX20872.1"/>
    </source>
</evidence>
<dbReference type="Proteomes" id="UP000191812">
    <property type="component" value="Unassembled WGS sequence"/>
</dbReference>
<keyword evidence="2" id="KW-1185">Reference proteome</keyword>
<proteinExistence type="predicted"/>
<reference evidence="1 2" key="1">
    <citation type="submission" date="2016-01" db="EMBL/GenBank/DDBJ databases">
        <authorList>
            <person name="Regsiter A."/>
            <person name="william w."/>
        </authorList>
    </citation>
    <scope>NUCLEOTIDE SEQUENCE [LARGE SCALE GENOMIC DNA]</scope>
    <source>
        <strain evidence="1 2">CFBP 6927</strain>
    </source>
</reference>
<protein>
    <submittedName>
        <fullName evidence="1">Uncharacterized protein</fullName>
    </submittedName>
</protein>
<evidence type="ECO:0000313" key="2">
    <source>
        <dbReference type="Proteomes" id="UP000191812"/>
    </source>
</evidence>
<comment type="caution">
    <text evidence="1">The sequence shown here is derived from an EMBL/GenBank/DDBJ whole genome shotgun (WGS) entry which is preliminary data.</text>
</comment>
<dbReference type="EMBL" id="FBWH01000014">
    <property type="protein sequence ID" value="CUX20872.1"/>
    <property type="molecule type" value="Genomic_DNA"/>
</dbReference>
<sequence>MRHRPDVSATERFSFPISRKSSASVPVKQAWTPYNQNQVLSRGGLGFHLVTTTLKENV</sequence>
<gene>
    <name evidence="1" type="ORF">AGR13a_Cc210126</name>
</gene>
<accession>A0ABM9VDH2</accession>